<dbReference type="EMBL" id="MVHR01000002">
    <property type="protein sequence ID" value="ORA76370.1"/>
    <property type="molecule type" value="Genomic_DNA"/>
</dbReference>
<accession>A0A1X0DX18</accession>
<dbReference type="AlphaFoldDB" id="A0A1X0DX18"/>
<protein>
    <submittedName>
        <fullName evidence="1">Uncharacterized protein</fullName>
    </submittedName>
</protein>
<dbReference type="RefSeq" id="WP_083072331.1">
    <property type="nucleotide sequence ID" value="NZ_AP022615.1"/>
</dbReference>
<evidence type="ECO:0000313" key="2">
    <source>
        <dbReference type="Proteomes" id="UP000192566"/>
    </source>
</evidence>
<reference evidence="1 2" key="1">
    <citation type="submission" date="2017-02" db="EMBL/GenBank/DDBJ databases">
        <title>The new phylogeny of genus Mycobacterium.</title>
        <authorList>
            <person name="Tortoli E."/>
            <person name="Trovato A."/>
            <person name="Cirillo D.M."/>
        </authorList>
    </citation>
    <scope>NUCLEOTIDE SEQUENCE [LARGE SCALE GENOMIC DNA]</scope>
    <source>
        <strain evidence="1 2">DSM 44471</strain>
    </source>
</reference>
<comment type="caution">
    <text evidence="1">The sequence shown here is derived from an EMBL/GenBank/DDBJ whole genome shotgun (WGS) entry which is preliminary data.</text>
</comment>
<gene>
    <name evidence="1" type="ORF">BST25_02220</name>
</gene>
<evidence type="ECO:0000313" key="1">
    <source>
        <dbReference type="EMBL" id="ORA76370.1"/>
    </source>
</evidence>
<name>A0A1X0DX18_MYCHE</name>
<proteinExistence type="predicted"/>
<sequence>MNLRRGLAAGAGIFSVVAVGIALESGSPANAVAPPADGNYSFNQAGVSGVTWQVTALCDQVNGSRYYKDYSNPDIMADFCALNVVSATSEQIGHQDKVQNFSGRARLVSGLWTFQAKIPEGVSCPGGGTAASTETYAFDNETLSGTHTSLHGAECGLEPSMTKQPFSLVLVGPAPSPVQRYPLQCNDIAICY</sequence>
<keyword evidence="2" id="KW-1185">Reference proteome</keyword>
<dbReference type="Proteomes" id="UP000192566">
    <property type="component" value="Unassembled WGS sequence"/>
</dbReference>
<organism evidence="1 2">
    <name type="scientific">Mycobacterium heidelbergense</name>
    <dbReference type="NCBI Taxonomy" id="53376"/>
    <lineage>
        <taxon>Bacteria</taxon>
        <taxon>Bacillati</taxon>
        <taxon>Actinomycetota</taxon>
        <taxon>Actinomycetes</taxon>
        <taxon>Mycobacteriales</taxon>
        <taxon>Mycobacteriaceae</taxon>
        <taxon>Mycobacterium</taxon>
        <taxon>Mycobacterium simiae complex</taxon>
    </lineage>
</organism>
<dbReference type="OrthoDB" id="4636369at2"/>